<proteinExistence type="predicted"/>
<feature type="region of interest" description="Disordered" evidence="1">
    <location>
        <begin position="83"/>
        <end position="102"/>
    </location>
</feature>
<dbReference type="EMBL" id="OZ023708">
    <property type="protein sequence ID" value="CAK9879163.1"/>
    <property type="molecule type" value="Genomic_DNA"/>
</dbReference>
<dbReference type="Proteomes" id="UP001497522">
    <property type="component" value="Chromosome 7"/>
</dbReference>
<name>A0ABP1BSD1_9BRYO</name>
<accession>A0ABP1BSD1</accession>
<organism evidence="2 3">
    <name type="scientific">Sphagnum jensenii</name>
    <dbReference type="NCBI Taxonomy" id="128206"/>
    <lineage>
        <taxon>Eukaryota</taxon>
        <taxon>Viridiplantae</taxon>
        <taxon>Streptophyta</taxon>
        <taxon>Embryophyta</taxon>
        <taxon>Bryophyta</taxon>
        <taxon>Sphagnophytina</taxon>
        <taxon>Sphagnopsida</taxon>
        <taxon>Sphagnales</taxon>
        <taxon>Sphagnaceae</taxon>
        <taxon>Sphagnum</taxon>
    </lineage>
</organism>
<keyword evidence="3" id="KW-1185">Reference proteome</keyword>
<evidence type="ECO:0000256" key="1">
    <source>
        <dbReference type="SAM" id="MobiDB-lite"/>
    </source>
</evidence>
<evidence type="ECO:0000313" key="2">
    <source>
        <dbReference type="EMBL" id="CAK9879163.1"/>
    </source>
</evidence>
<reference evidence="2" key="1">
    <citation type="submission" date="2024-03" db="EMBL/GenBank/DDBJ databases">
        <authorList>
            <consortium name="ELIXIR-Norway"/>
            <consortium name="Elixir Norway"/>
        </authorList>
    </citation>
    <scope>NUCLEOTIDE SEQUENCE</scope>
</reference>
<protein>
    <submittedName>
        <fullName evidence="2">Uncharacterized protein</fullName>
    </submittedName>
</protein>
<evidence type="ECO:0000313" key="3">
    <source>
        <dbReference type="Proteomes" id="UP001497522"/>
    </source>
</evidence>
<gene>
    <name evidence="2" type="ORF">CSSPJE1EN2_LOCUS20727</name>
</gene>
<sequence length="123" mass="13778">MTHLCIPLISNWSYIDSCTNTVKVWTPEGTPFHFDSALDDSKHCIRARQGKKVTTGSKAAAQQDCISALPQQVYLPVPCSDVHTDSSENMSKADRDKDAENSVKENVYGVSWFQEDRIQGTWL</sequence>